<feature type="compositionally biased region" description="Polar residues" evidence="1">
    <location>
        <begin position="187"/>
        <end position="201"/>
    </location>
</feature>
<dbReference type="CDD" id="cd01786">
    <property type="entry name" value="RA_STE50"/>
    <property type="match status" value="1"/>
</dbReference>
<feature type="region of interest" description="Disordered" evidence="1">
    <location>
        <begin position="178"/>
        <end position="201"/>
    </location>
</feature>
<dbReference type="Gene3D" id="3.10.20.90">
    <property type="entry name" value="Phosphatidylinositol 3-kinase Catalytic Subunit, Chain A, domain 1"/>
    <property type="match status" value="1"/>
</dbReference>
<sequence length="576" mass="63355">MAELAASIIGIVSAGTKVAYVLSSIGSNIGSAGKEARIMAQEIRSFCTILHHIEIVMSKRIQQSSGHFSHCSEILEDMTIVSQCMFKEIVDIVDHTQTMADESGLALGKVALGARLKWVFNRPKFLFLRSALEAYKADMSLMLEVMQAAQSLRYWTSDTQPPEAPTIDGGSAVFKKLRSPDMRSKTGMKSRSQLESAEEQTSIPGVVDMIESLREEVSTLGSRASSMYATSEVGSGDSGPHNPVIISLNLSKHSSRLSSLIDTRAISRRASSISAVGSLARYSSFMARQSSILPTYRQSLVPRPTGSTEESRSRVDGLAGPAPNPAPDPAEYLETIVAARVQSLPLSETAHAEDALKLLQQSLERAQASVPSGLDSARWISTVIKDLAFTPESQQMQYLSTLLGSLPPESEDDAEPDGSAAVKISKSFRLSMDDATYKVLPAALMKYHITAPWDQYTLSIAYGDENRTLGLDEKPMLVFKELDKQGKKPMFMLRKNNDNSIYNFIWCRRGSRGERWDGIWSTYFFRQDVFFAVEESGVLEPGMVRMLCRSSNKEFPWTVLGCLFLKAAVVLGKARP</sequence>
<protein>
    <recommendedName>
        <fullName evidence="2">Ras-associating domain-containing protein</fullName>
    </recommendedName>
</protein>
<evidence type="ECO:0000256" key="1">
    <source>
        <dbReference type="SAM" id="MobiDB-lite"/>
    </source>
</evidence>
<dbReference type="InterPro" id="IPR000159">
    <property type="entry name" value="RA_dom"/>
</dbReference>
<evidence type="ECO:0000313" key="4">
    <source>
        <dbReference type="Proteomes" id="UP001201980"/>
    </source>
</evidence>
<proteinExistence type="predicted"/>
<comment type="caution">
    <text evidence="3">The sequence shown here is derived from an EMBL/GenBank/DDBJ whole genome shotgun (WGS) entry which is preliminary data.</text>
</comment>
<dbReference type="Pfam" id="PF00788">
    <property type="entry name" value="RA"/>
    <property type="match status" value="1"/>
</dbReference>
<gene>
    <name evidence="3" type="ORF">MKZ38_004989</name>
</gene>
<reference evidence="3" key="1">
    <citation type="submission" date="2022-07" db="EMBL/GenBank/DDBJ databases">
        <title>Draft genome sequence of Zalerion maritima ATCC 34329, a (micro)plastics degrading marine fungus.</title>
        <authorList>
            <person name="Paco A."/>
            <person name="Goncalves M.F.M."/>
            <person name="Rocha-Santos T.A.P."/>
            <person name="Alves A."/>
        </authorList>
    </citation>
    <scope>NUCLEOTIDE SEQUENCE</scope>
    <source>
        <strain evidence="3">ATCC 34329</strain>
    </source>
</reference>
<evidence type="ECO:0000259" key="2">
    <source>
        <dbReference type="PROSITE" id="PS50200"/>
    </source>
</evidence>
<feature type="region of interest" description="Disordered" evidence="1">
    <location>
        <begin position="299"/>
        <end position="326"/>
    </location>
</feature>
<dbReference type="EMBL" id="JAKWBI020000296">
    <property type="protein sequence ID" value="KAJ2897079.1"/>
    <property type="molecule type" value="Genomic_DNA"/>
</dbReference>
<evidence type="ECO:0000313" key="3">
    <source>
        <dbReference type="EMBL" id="KAJ2897079.1"/>
    </source>
</evidence>
<dbReference type="SUPFAM" id="SSF54236">
    <property type="entry name" value="Ubiquitin-like"/>
    <property type="match status" value="1"/>
</dbReference>
<accession>A0AAD5RLP8</accession>
<keyword evidence="4" id="KW-1185">Reference proteome</keyword>
<dbReference type="Proteomes" id="UP001201980">
    <property type="component" value="Unassembled WGS sequence"/>
</dbReference>
<dbReference type="AlphaFoldDB" id="A0AAD5RLP8"/>
<dbReference type="PROSITE" id="PS50200">
    <property type="entry name" value="RA"/>
    <property type="match status" value="1"/>
</dbReference>
<organism evidence="3 4">
    <name type="scientific">Zalerion maritima</name>
    <dbReference type="NCBI Taxonomy" id="339359"/>
    <lineage>
        <taxon>Eukaryota</taxon>
        <taxon>Fungi</taxon>
        <taxon>Dikarya</taxon>
        <taxon>Ascomycota</taxon>
        <taxon>Pezizomycotina</taxon>
        <taxon>Sordariomycetes</taxon>
        <taxon>Lulworthiomycetidae</taxon>
        <taxon>Lulworthiales</taxon>
        <taxon>Lulworthiaceae</taxon>
        <taxon>Zalerion</taxon>
    </lineage>
</organism>
<dbReference type="InterPro" id="IPR029071">
    <property type="entry name" value="Ubiquitin-like_domsf"/>
</dbReference>
<name>A0AAD5RLP8_9PEZI</name>
<dbReference type="SMART" id="SM00314">
    <property type="entry name" value="RA"/>
    <property type="match status" value="1"/>
</dbReference>
<dbReference type="GO" id="GO:0007165">
    <property type="term" value="P:signal transduction"/>
    <property type="evidence" value="ECO:0007669"/>
    <property type="project" value="InterPro"/>
</dbReference>
<feature type="domain" description="Ras-associating" evidence="2">
    <location>
        <begin position="425"/>
        <end position="498"/>
    </location>
</feature>